<protein>
    <submittedName>
        <fullName evidence="1 3">Uncharacterized protein</fullName>
    </submittedName>
</protein>
<dbReference type="EMBL" id="UYRW01001086">
    <property type="protein sequence ID" value="VDK73921.1"/>
    <property type="molecule type" value="Genomic_DNA"/>
</dbReference>
<name>A0A182E9E2_ONCOC</name>
<proteinExistence type="predicted"/>
<keyword evidence="2" id="KW-1185">Reference proteome</keyword>
<sequence>MPGAEPVM</sequence>
<gene>
    <name evidence="1" type="ORF">NOO_LOCUS4653</name>
</gene>
<evidence type="ECO:0000313" key="2">
    <source>
        <dbReference type="Proteomes" id="UP000271087"/>
    </source>
</evidence>
<dbReference type="WBParaSite" id="nOo.2.0.1.t04653-RA">
    <property type="protein sequence ID" value="nOo.2.0.1.t04653-RA"/>
    <property type="gene ID" value="nOo.2.0.1.g04653"/>
</dbReference>
<organism evidence="3">
    <name type="scientific">Onchocerca ochengi</name>
    <name type="common">Filarial nematode worm</name>
    <dbReference type="NCBI Taxonomy" id="42157"/>
    <lineage>
        <taxon>Eukaryota</taxon>
        <taxon>Metazoa</taxon>
        <taxon>Ecdysozoa</taxon>
        <taxon>Nematoda</taxon>
        <taxon>Chromadorea</taxon>
        <taxon>Rhabditida</taxon>
        <taxon>Spirurina</taxon>
        <taxon>Spiruromorpha</taxon>
        <taxon>Filarioidea</taxon>
        <taxon>Onchocercidae</taxon>
        <taxon>Onchocerca</taxon>
    </lineage>
</organism>
<evidence type="ECO:0000313" key="3">
    <source>
        <dbReference type="WBParaSite" id="nOo.2.0.1.t04653-RA"/>
    </source>
</evidence>
<reference evidence="1 2" key="2">
    <citation type="submission" date="2018-08" db="EMBL/GenBank/DDBJ databases">
        <authorList>
            <person name="Laetsch R D."/>
            <person name="Stevens L."/>
            <person name="Kumar S."/>
            <person name="Blaxter L. M."/>
        </authorList>
    </citation>
    <scope>NUCLEOTIDE SEQUENCE [LARGE SCALE GENOMIC DNA]</scope>
</reference>
<dbReference type="Proteomes" id="UP000271087">
    <property type="component" value="Unassembled WGS sequence"/>
</dbReference>
<reference evidence="3" key="1">
    <citation type="submission" date="2016-06" db="UniProtKB">
        <authorList>
            <consortium name="WormBaseParasite"/>
        </authorList>
    </citation>
    <scope>IDENTIFICATION</scope>
</reference>
<accession>A0A182E9E2</accession>
<evidence type="ECO:0000313" key="1">
    <source>
        <dbReference type="EMBL" id="VDK73921.1"/>
    </source>
</evidence>